<proteinExistence type="predicted"/>
<gene>
    <name evidence="4" type="ORF">ASPVEDRAFT_30499</name>
</gene>
<accession>A0A1L9PR68</accession>
<dbReference type="RefSeq" id="XP_040669781.1">
    <property type="nucleotide sequence ID" value="XM_040810362.1"/>
</dbReference>
<dbReference type="GeneID" id="63725873"/>
<dbReference type="STRING" id="1036611.A0A1L9PR68"/>
<dbReference type="Pfam" id="PF00096">
    <property type="entry name" value="zf-C2H2"/>
    <property type="match status" value="1"/>
</dbReference>
<dbReference type="GO" id="GO:0008270">
    <property type="term" value="F:zinc ion binding"/>
    <property type="evidence" value="ECO:0007669"/>
    <property type="project" value="UniProtKB-KW"/>
</dbReference>
<dbReference type="PROSITE" id="PS00028">
    <property type="entry name" value="ZINC_FINGER_C2H2_1"/>
    <property type="match status" value="1"/>
</dbReference>
<dbReference type="Gene3D" id="3.30.160.60">
    <property type="entry name" value="Classic Zinc Finger"/>
    <property type="match status" value="1"/>
</dbReference>
<dbReference type="PROSITE" id="PS50157">
    <property type="entry name" value="ZINC_FINGER_C2H2_2"/>
    <property type="match status" value="1"/>
</dbReference>
<dbReference type="OrthoDB" id="654211at2759"/>
<keyword evidence="1" id="KW-0862">Zinc</keyword>
<keyword evidence="1" id="KW-0863">Zinc-finger</keyword>
<feature type="compositionally biased region" description="Polar residues" evidence="2">
    <location>
        <begin position="119"/>
        <end position="152"/>
    </location>
</feature>
<protein>
    <recommendedName>
        <fullName evidence="3">C2H2-type domain-containing protein</fullName>
    </recommendedName>
</protein>
<dbReference type="SMART" id="SM00355">
    <property type="entry name" value="ZnF_C2H2"/>
    <property type="match status" value="2"/>
</dbReference>
<dbReference type="EMBL" id="KV878131">
    <property type="protein sequence ID" value="OJJ04019.1"/>
    <property type="molecule type" value="Genomic_DNA"/>
</dbReference>
<dbReference type="AlphaFoldDB" id="A0A1L9PR68"/>
<dbReference type="InterPro" id="IPR013087">
    <property type="entry name" value="Znf_C2H2_type"/>
</dbReference>
<dbReference type="VEuPathDB" id="FungiDB:ASPVEDRAFT_30499"/>
<dbReference type="Proteomes" id="UP000184073">
    <property type="component" value="Unassembled WGS sequence"/>
</dbReference>
<feature type="domain" description="C2H2-type" evidence="3">
    <location>
        <begin position="195"/>
        <end position="222"/>
    </location>
</feature>
<evidence type="ECO:0000256" key="1">
    <source>
        <dbReference type="PROSITE-ProRule" id="PRU00042"/>
    </source>
</evidence>
<name>A0A1L9PR68_ASPVE</name>
<dbReference type="InterPro" id="IPR036236">
    <property type="entry name" value="Znf_C2H2_sf"/>
</dbReference>
<sequence>MSWPKLRGDDSLQAGYRDGRLIEAPHSHLPTHPSTINLSSFPTNPKQSDLFLDFASATAYLPSKPSPNYWPDNSIDPALVDPQHPSLAWGYPTEGNATSEFGYLTTNAAPMSLGHRRSASNQSTSLSTGSPSEPSTRDCSNGPFQGSRPVQHSQAECGNDLRCQWPECAEGAKKFSSKHCLRRHVETIHERPGAYACDICGRRFNRADNLREHERKSHPGMN</sequence>
<keyword evidence="5" id="KW-1185">Reference proteome</keyword>
<evidence type="ECO:0000313" key="4">
    <source>
        <dbReference type="EMBL" id="OJJ04019.1"/>
    </source>
</evidence>
<keyword evidence="1" id="KW-0479">Metal-binding</keyword>
<feature type="region of interest" description="Disordered" evidence="2">
    <location>
        <begin position="114"/>
        <end position="152"/>
    </location>
</feature>
<evidence type="ECO:0000313" key="5">
    <source>
        <dbReference type="Proteomes" id="UP000184073"/>
    </source>
</evidence>
<evidence type="ECO:0000259" key="3">
    <source>
        <dbReference type="PROSITE" id="PS50157"/>
    </source>
</evidence>
<organism evidence="4 5">
    <name type="scientific">Aspergillus versicolor CBS 583.65</name>
    <dbReference type="NCBI Taxonomy" id="1036611"/>
    <lineage>
        <taxon>Eukaryota</taxon>
        <taxon>Fungi</taxon>
        <taxon>Dikarya</taxon>
        <taxon>Ascomycota</taxon>
        <taxon>Pezizomycotina</taxon>
        <taxon>Eurotiomycetes</taxon>
        <taxon>Eurotiomycetidae</taxon>
        <taxon>Eurotiales</taxon>
        <taxon>Aspergillaceae</taxon>
        <taxon>Aspergillus</taxon>
        <taxon>Aspergillus subgen. Nidulantes</taxon>
    </lineage>
</organism>
<reference evidence="5" key="1">
    <citation type="journal article" date="2017" name="Genome Biol.">
        <title>Comparative genomics reveals high biological diversity and specific adaptations in the industrially and medically important fungal genus Aspergillus.</title>
        <authorList>
            <person name="de Vries R.P."/>
            <person name="Riley R."/>
            <person name="Wiebenga A."/>
            <person name="Aguilar-Osorio G."/>
            <person name="Amillis S."/>
            <person name="Uchima C.A."/>
            <person name="Anderluh G."/>
            <person name="Asadollahi M."/>
            <person name="Askin M."/>
            <person name="Barry K."/>
            <person name="Battaglia E."/>
            <person name="Bayram O."/>
            <person name="Benocci T."/>
            <person name="Braus-Stromeyer S.A."/>
            <person name="Caldana C."/>
            <person name="Canovas D."/>
            <person name="Cerqueira G.C."/>
            <person name="Chen F."/>
            <person name="Chen W."/>
            <person name="Choi C."/>
            <person name="Clum A."/>
            <person name="Dos Santos R.A."/>
            <person name="Damasio A.R."/>
            <person name="Diallinas G."/>
            <person name="Emri T."/>
            <person name="Fekete E."/>
            <person name="Flipphi M."/>
            <person name="Freyberg S."/>
            <person name="Gallo A."/>
            <person name="Gournas C."/>
            <person name="Habgood R."/>
            <person name="Hainaut M."/>
            <person name="Harispe M.L."/>
            <person name="Henrissat B."/>
            <person name="Hilden K.S."/>
            <person name="Hope R."/>
            <person name="Hossain A."/>
            <person name="Karabika E."/>
            <person name="Karaffa L."/>
            <person name="Karanyi Z."/>
            <person name="Krasevec N."/>
            <person name="Kuo A."/>
            <person name="Kusch H."/>
            <person name="LaButti K."/>
            <person name="Lagendijk E.L."/>
            <person name="Lapidus A."/>
            <person name="Levasseur A."/>
            <person name="Lindquist E."/>
            <person name="Lipzen A."/>
            <person name="Logrieco A.F."/>
            <person name="MacCabe A."/>
            <person name="Maekelae M.R."/>
            <person name="Malavazi I."/>
            <person name="Melin P."/>
            <person name="Meyer V."/>
            <person name="Mielnichuk N."/>
            <person name="Miskei M."/>
            <person name="Molnar A.P."/>
            <person name="Mule G."/>
            <person name="Ngan C.Y."/>
            <person name="Orejas M."/>
            <person name="Orosz E."/>
            <person name="Ouedraogo J.P."/>
            <person name="Overkamp K.M."/>
            <person name="Park H.-S."/>
            <person name="Perrone G."/>
            <person name="Piumi F."/>
            <person name="Punt P.J."/>
            <person name="Ram A.F."/>
            <person name="Ramon A."/>
            <person name="Rauscher S."/>
            <person name="Record E."/>
            <person name="Riano-Pachon D.M."/>
            <person name="Robert V."/>
            <person name="Roehrig J."/>
            <person name="Ruller R."/>
            <person name="Salamov A."/>
            <person name="Salih N.S."/>
            <person name="Samson R.A."/>
            <person name="Sandor E."/>
            <person name="Sanguinetti M."/>
            <person name="Schuetze T."/>
            <person name="Sepcic K."/>
            <person name="Shelest E."/>
            <person name="Sherlock G."/>
            <person name="Sophianopoulou V."/>
            <person name="Squina F.M."/>
            <person name="Sun H."/>
            <person name="Susca A."/>
            <person name="Todd R.B."/>
            <person name="Tsang A."/>
            <person name="Unkles S.E."/>
            <person name="van de Wiele N."/>
            <person name="van Rossen-Uffink D."/>
            <person name="Oliveira J.V."/>
            <person name="Vesth T.C."/>
            <person name="Visser J."/>
            <person name="Yu J.-H."/>
            <person name="Zhou M."/>
            <person name="Andersen M.R."/>
            <person name="Archer D.B."/>
            <person name="Baker S.E."/>
            <person name="Benoit I."/>
            <person name="Brakhage A.A."/>
            <person name="Braus G.H."/>
            <person name="Fischer R."/>
            <person name="Frisvad J.C."/>
            <person name="Goldman G.H."/>
            <person name="Houbraken J."/>
            <person name="Oakley B."/>
            <person name="Pocsi I."/>
            <person name="Scazzocchio C."/>
            <person name="Seiboth B."/>
            <person name="vanKuyk P.A."/>
            <person name="Wortman J."/>
            <person name="Dyer P.S."/>
            <person name="Grigoriev I.V."/>
        </authorList>
    </citation>
    <scope>NUCLEOTIDE SEQUENCE [LARGE SCALE GENOMIC DNA]</scope>
    <source>
        <strain evidence="5">CBS 583.65</strain>
    </source>
</reference>
<evidence type="ECO:0000256" key="2">
    <source>
        <dbReference type="SAM" id="MobiDB-lite"/>
    </source>
</evidence>
<dbReference type="SUPFAM" id="SSF57667">
    <property type="entry name" value="beta-beta-alpha zinc fingers"/>
    <property type="match status" value="1"/>
</dbReference>